<keyword evidence="5" id="KW-1185">Reference proteome</keyword>
<dbReference type="InterPro" id="IPR050789">
    <property type="entry name" value="Diverse_Enzym_Activities"/>
</dbReference>
<comment type="caution">
    <text evidence="4">The sequence shown here is derived from an EMBL/GenBank/DDBJ whole genome shotgun (WGS) entry which is preliminary data.</text>
</comment>
<evidence type="ECO:0000256" key="2">
    <source>
        <dbReference type="ARBA" id="ARBA00022801"/>
    </source>
</evidence>
<dbReference type="PANTHER" id="PTHR43283">
    <property type="entry name" value="BETA-LACTAMASE-RELATED"/>
    <property type="match status" value="1"/>
</dbReference>
<dbReference type="SUPFAM" id="SSF56601">
    <property type="entry name" value="beta-lactamase/transpeptidase-like"/>
    <property type="match status" value="1"/>
</dbReference>
<dbReference type="EMBL" id="MLKD01000002">
    <property type="protein sequence ID" value="OQE29675.1"/>
    <property type="molecule type" value="Genomic_DNA"/>
</dbReference>
<dbReference type="Pfam" id="PF00144">
    <property type="entry name" value="Beta-lactamase"/>
    <property type="match status" value="1"/>
</dbReference>
<accession>A0A1V6TTE8</accession>
<keyword evidence="2" id="KW-0378">Hydrolase</keyword>
<dbReference type="OrthoDB" id="428260at2759"/>
<dbReference type="InterPro" id="IPR012338">
    <property type="entry name" value="Beta-lactam/transpept-like"/>
</dbReference>
<evidence type="ECO:0000259" key="3">
    <source>
        <dbReference type="Pfam" id="PF00144"/>
    </source>
</evidence>
<dbReference type="STRING" id="303698.A0A1V6TTE8"/>
<evidence type="ECO:0000313" key="4">
    <source>
        <dbReference type="EMBL" id="OQE29675.1"/>
    </source>
</evidence>
<dbReference type="GO" id="GO:0016787">
    <property type="term" value="F:hydrolase activity"/>
    <property type="evidence" value="ECO:0007669"/>
    <property type="project" value="UniProtKB-KW"/>
</dbReference>
<evidence type="ECO:0000256" key="1">
    <source>
        <dbReference type="ARBA" id="ARBA00009009"/>
    </source>
</evidence>
<dbReference type="PANTHER" id="PTHR43283:SF17">
    <property type="entry name" value="(LOVD), PUTATIVE (AFU_ORTHOLOGUE AFUA_5G00920)-RELATED"/>
    <property type="match status" value="1"/>
</dbReference>
<evidence type="ECO:0000313" key="5">
    <source>
        <dbReference type="Proteomes" id="UP000191285"/>
    </source>
</evidence>
<comment type="similarity">
    <text evidence="1">Belongs to the class-A beta-lactamase family.</text>
</comment>
<protein>
    <recommendedName>
        <fullName evidence="3">Beta-lactamase-related domain-containing protein</fullName>
    </recommendedName>
</protein>
<dbReference type="AlphaFoldDB" id="A0A1V6TTE8"/>
<gene>
    <name evidence="4" type="ORF">PENSTE_c002G00021</name>
</gene>
<dbReference type="InterPro" id="IPR001466">
    <property type="entry name" value="Beta-lactam-related"/>
</dbReference>
<proteinExistence type="inferred from homology"/>
<dbReference type="Proteomes" id="UP000191285">
    <property type="component" value="Unassembled WGS sequence"/>
</dbReference>
<sequence length="418" mass="45619">MNEVDRILDGFTDPTTGSLHGAIFIVIDRSGNTIYERTSGKASFDKINSDPPQLNSLCWVASMSKLITSIAVMQLVERNLLSLEDDARDYVPELKEIQILRGMQITGGETGALSTYQPLLDPVQGRITIRDLLCHTAGFVYDSSSPLLQEWSKFQGRTAHTFCGSMEGYTHPLIFEPATSWAYGAGLDWAGRVVECITKSSLESYMQENIWSKIGTQSSTFHPELHRGSLPEPLEMAHRVSVGQGSRSVKPGPITLVQPAKDCLGGIGIFSTAEDFSKLLAAILKDGGPLLSKHSTDILFQPHLSDASRCAMPNPLGSQMRRILGIKNVNDIHQADHTLGGTINTKDIPGRRRAGTVNWSGLPNLHWWIDRETGIAGALFTQLLPPGDAAVTSLLIELEEATYRCLVKSPTGLPDAKL</sequence>
<dbReference type="Gene3D" id="3.40.710.10">
    <property type="entry name" value="DD-peptidase/beta-lactamase superfamily"/>
    <property type="match status" value="1"/>
</dbReference>
<reference evidence="5" key="1">
    <citation type="journal article" date="2017" name="Nat. Microbiol.">
        <title>Global analysis of biosynthetic gene clusters reveals vast potential of secondary metabolite production in Penicillium species.</title>
        <authorList>
            <person name="Nielsen J.C."/>
            <person name="Grijseels S."/>
            <person name="Prigent S."/>
            <person name="Ji B."/>
            <person name="Dainat J."/>
            <person name="Nielsen K.F."/>
            <person name="Frisvad J.C."/>
            <person name="Workman M."/>
            <person name="Nielsen J."/>
        </authorList>
    </citation>
    <scope>NUCLEOTIDE SEQUENCE [LARGE SCALE GENOMIC DNA]</scope>
    <source>
        <strain evidence="5">IBT 24891</strain>
    </source>
</reference>
<organism evidence="4 5">
    <name type="scientific">Penicillium steckii</name>
    <dbReference type="NCBI Taxonomy" id="303698"/>
    <lineage>
        <taxon>Eukaryota</taxon>
        <taxon>Fungi</taxon>
        <taxon>Dikarya</taxon>
        <taxon>Ascomycota</taxon>
        <taxon>Pezizomycotina</taxon>
        <taxon>Eurotiomycetes</taxon>
        <taxon>Eurotiomycetidae</taxon>
        <taxon>Eurotiales</taxon>
        <taxon>Aspergillaceae</taxon>
        <taxon>Penicillium</taxon>
    </lineage>
</organism>
<feature type="domain" description="Beta-lactamase-related" evidence="3">
    <location>
        <begin position="16"/>
        <end position="395"/>
    </location>
</feature>
<name>A0A1V6TTE8_9EURO</name>